<feature type="domain" description="GP-PDE" evidence="2">
    <location>
        <begin position="129"/>
        <end position="388"/>
    </location>
</feature>
<organism evidence="3 4">
    <name type="scientific">Tunturiibacter lichenicola</name>
    <dbReference type="NCBI Taxonomy" id="2051959"/>
    <lineage>
        <taxon>Bacteria</taxon>
        <taxon>Pseudomonadati</taxon>
        <taxon>Acidobacteriota</taxon>
        <taxon>Terriglobia</taxon>
        <taxon>Terriglobales</taxon>
        <taxon>Acidobacteriaceae</taxon>
        <taxon>Tunturiibacter</taxon>
    </lineage>
</organism>
<evidence type="ECO:0000313" key="4">
    <source>
        <dbReference type="Proteomes" id="UP000534186"/>
    </source>
</evidence>
<feature type="chain" id="PRO_5031302392" evidence="1">
    <location>
        <begin position="23"/>
        <end position="388"/>
    </location>
</feature>
<comment type="caution">
    <text evidence="3">The sequence shown here is derived from an EMBL/GenBank/DDBJ whole genome shotgun (WGS) entry which is preliminary data.</text>
</comment>
<dbReference type="EC" id="3.1.4.46" evidence="3"/>
<protein>
    <submittedName>
        <fullName evidence="3">Glycerophosphoryl diester phosphodiesterase</fullName>
        <ecNumber evidence="3">3.1.4.46</ecNumber>
    </submittedName>
</protein>
<dbReference type="PROSITE" id="PS51704">
    <property type="entry name" value="GP_PDE"/>
    <property type="match status" value="2"/>
</dbReference>
<reference evidence="3 4" key="1">
    <citation type="submission" date="2020-07" db="EMBL/GenBank/DDBJ databases">
        <title>Genomic Encyclopedia of Type Strains, Phase IV (KMG-V): Genome sequencing to study the core and pangenomes of soil and plant-associated prokaryotes.</title>
        <authorList>
            <person name="Whitman W."/>
        </authorList>
    </citation>
    <scope>NUCLEOTIDE SEQUENCE [LARGE SCALE GENOMIC DNA]</scope>
    <source>
        <strain evidence="3 4">M8UP30</strain>
    </source>
</reference>
<dbReference type="GO" id="GO:0006629">
    <property type="term" value="P:lipid metabolic process"/>
    <property type="evidence" value="ECO:0007669"/>
    <property type="project" value="InterPro"/>
</dbReference>
<sequence>MLASIRTRILITALLTTGTLTAQQAPMQNPFLALMTAANAHAKAHGAQTPVLSSVDATLIGPNPSVDVAQLHKAGFKVIPWTTNDPAKMRSLIDLRVDGIISDRPDLLQQVVKEEAAAHPDEAAYFKSFDVSAHRGGRGLRPENTLPSFEDGLDHLSTTLETDTGVTTDHVSLIWHDQFLSPESCRRVDGTPYTLENRVYTRDISLAEAQSTFICDKLHPQFPDQKNDLALSPVAVAFAAQEHLISPYVPTHAEQLFRFTRFYAAYYRSGAGKSHPDAAARAANAERVRFNLETKILPLPNDPVGPNPLLANSHAEPASNHTVDPQTFVNTLCGTIVRNHMESRAEVQSFDFRTLILVEEQFPKIPTYYLTESPKMLSSEFVPAALRQ</sequence>
<dbReference type="SUPFAM" id="SSF51695">
    <property type="entry name" value="PLC-like phosphodiesterases"/>
    <property type="match status" value="2"/>
</dbReference>
<evidence type="ECO:0000256" key="1">
    <source>
        <dbReference type="SAM" id="SignalP"/>
    </source>
</evidence>
<dbReference type="InterPro" id="IPR030395">
    <property type="entry name" value="GP_PDE_dom"/>
</dbReference>
<evidence type="ECO:0000313" key="3">
    <source>
        <dbReference type="EMBL" id="NYF50158.1"/>
    </source>
</evidence>
<dbReference type="GO" id="GO:0008889">
    <property type="term" value="F:glycerophosphodiester phosphodiesterase activity"/>
    <property type="evidence" value="ECO:0007669"/>
    <property type="project" value="UniProtKB-EC"/>
</dbReference>
<dbReference type="Gene3D" id="3.20.20.190">
    <property type="entry name" value="Phosphatidylinositol (PI) phosphodiesterase"/>
    <property type="match status" value="3"/>
</dbReference>
<dbReference type="PANTHER" id="PTHR46211">
    <property type="entry name" value="GLYCEROPHOSPHORYL DIESTER PHOSPHODIESTERASE"/>
    <property type="match status" value="1"/>
</dbReference>
<accession>A0A7Y9T174</accession>
<feature type="domain" description="GP-PDE" evidence="2">
    <location>
        <begin position="1"/>
        <end position="112"/>
    </location>
</feature>
<gene>
    <name evidence="3" type="ORF">HDF12_000523</name>
</gene>
<keyword evidence="3" id="KW-0378">Hydrolase</keyword>
<name>A0A7Y9T174_9BACT</name>
<dbReference type="Proteomes" id="UP000534186">
    <property type="component" value="Unassembled WGS sequence"/>
</dbReference>
<evidence type="ECO:0000259" key="2">
    <source>
        <dbReference type="PROSITE" id="PS51704"/>
    </source>
</evidence>
<dbReference type="PANTHER" id="PTHR46211:SF14">
    <property type="entry name" value="GLYCEROPHOSPHODIESTER PHOSPHODIESTERASE"/>
    <property type="match status" value="1"/>
</dbReference>
<keyword evidence="1" id="KW-0732">Signal</keyword>
<dbReference type="InterPro" id="IPR017946">
    <property type="entry name" value="PLC-like_Pdiesterase_TIM-brl"/>
</dbReference>
<dbReference type="EMBL" id="JACCCV010000001">
    <property type="protein sequence ID" value="NYF50158.1"/>
    <property type="molecule type" value="Genomic_DNA"/>
</dbReference>
<dbReference type="Pfam" id="PF03009">
    <property type="entry name" value="GDPD"/>
    <property type="match status" value="2"/>
</dbReference>
<dbReference type="AlphaFoldDB" id="A0A7Y9T174"/>
<feature type="signal peptide" evidence="1">
    <location>
        <begin position="1"/>
        <end position="22"/>
    </location>
</feature>
<proteinExistence type="predicted"/>